<dbReference type="GO" id="GO:0004638">
    <property type="term" value="F:phosphoribosylaminoimidazole carboxylase activity"/>
    <property type="evidence" value="ECO:0007669"/>
    <property type="project" value="UniProtKB-EC"/>
</dbReference>
<organism evidence="4">
    <name type="scientific">Aphanomyces invadans</name>
    <dbReference type="NCBI Taxonomy" id="157072"/>
    <lineage>
        <taxon>Eukaryota</taxon>
        <taxon>Sar</taxon>
        <taxon>Stramenopiles</taxon>
        <taxon>Oomycota</taxon>
        <taxon>Saprolegniomycetes</taxon>
        <taxon>Saprolegniales</taxon>
        <taxon>Verrucalvaceae</taxon>
        <taxon>Aphanomyces</taxon>
    </lineage>
</organism>
<reference evidence="4" key="1">
    <citation type="submission" date="2013-12" db="EMBL/GenBank/DDBJ databases">
        <title>The Genome Sequence of Aphanomyces invadans NJM9701.</title>
        <authorList>
            <consortium name="The Broad Institute Genomics Platform"/>
            <person name="Russ C."/>
            <person name="Tyler B."/>
            <person name="van West P."/>
            <person name="Dieguez-Uribeondo J."/>
            <person name="Young S.K."/>
            <person name="Zeng Q."/>
            <person name="Gargeya S."/>
            <person name="Fitzgerald M."/>
            <person name="Abouelleil A."/>
            <person name="Alvarado L."/>
            <person name="Chapman S.B."/>
            <person name="Gainer-Dewar J."/>
            <person name="Goldberg J."/>
            <person name="Griggs A."/>
            <person name="Gujja S."/>
            <person name="Hansen M."/>
            <person name="Howarth C."/>
            <person name="Imamovic A."/>
            <person name="Ireland A."/>
            <person name="Larimer J."/>
            <person name="McCowan C."/>
            <person name="Murphy C."/>
            <person name="Pearson M."/>
            <person name="Poon T.W."/>
            <person name="Priest M."/>
            <person name="Roberts A."/>
            <person name="Saif S."/>
            <person name="Shea T."/>
            <person name="Sykes S."/>
            <person name="Wortman J."/>
            <person name="Nusbaum C."/>
            <person name="Birren B."/>
        </authorList>
    </citation>
    <scope>NUCLEOTIDE SEQUENCE [LARGE SCALE GENOMIC DNA]</scope>
    <source>
        <strain evidence="4">NJM9701</strain>
    </source>
</reference>
<dbReference type="EMBL" id="KI913958">
    <property type="protein sequence ID" value="ETW04263.1"/>
    <property type="molecule type" value="Genomic_DNA"/>
</dbReference>
<gene>
    <name evidence="4" type="ORF">H310_04590</name>
</gene>
<proteinExistence type="predicted"/>
<dbReference type="EC" id="4.1.1.21" evidence="2"/>
<dbReference type="GO" id="GO:0016787">
    <property type="term" value="F:hydrolase activity"/>
    <property type="evidence" value="ECO:0007669"/>
    <property type="project" value="InterPro"/>
</dbReference>
<dbReference type="GeneID" id="20081640"/>
<dbReference type="AlphaFoldDB" id="A0A024UF44"/>
<dbReference type="GO" id="GO:0006189">
    <property type="term" value="P:'de novo' IMP biosynthetic process"/>
    <property type="evidence" value="ECO:0007669"/>
    <property type="project" value="UniProtKB-UniPathway"/>
</dbReference>
<dbReference type="SMART" id="SM01001">
    <property type="entry name" value="AIRC"/>
    <property type="match status" value="1"/>
</dbReference>
<dbReference type="NCBIfam" id="NF033503">
    <property type="entry name" value="LarB"/>
    <property type="match status" value="1"/>
</dbReference>
<evidence type="ECO:0000256" key="2">
    <source>
        <dbReference type="ARBA" id="ARBA00012329"/>
    </source>
</evidence>
<name>A0A024UF44_9STRA</name>
<dbReference type="VEuPathDB" id="FungiDB:H310_04590"/>
<evidence type="ECO:0000313" key="4">
    <source>
        <dbReference type="EMBL" id="ETW04263.1"/>
    </source>
</evidence>
<dbReference type="InterPro" id="IPR000031">
    <property type="entry name" value="PurE_dom"/>
</dbReference>
<dbReference type="RefSeq" id="XP_008867219.1">
    <property type="nucleotide sequence ID" value="XM_008868997.1"/>
</dbReference>
<dbReference type="UniPathway" id="UPA00074">
    <property type="reaction ID" value="UER00130"/>
</dbReference>
<feature type="domain" description="PurE" evidence="3">
    <location>
        <begin position="156"/>
        <end position="288"/>
    </location>
</feature>
<dbReference type="InterPro" id="IPR039476">
    <property type="entry name" value="P2CMN_synthase_LarB"/>
</dbReference>
<dbReference type="PANTHER" id="PTHR43064">
    <property type="entry name" value="PHOSPHORIBOSYLAMINOIMIDAZOLE CARBOXYLASE-RELATED"/>
    <property type="match status" value="1"/>
</dbReference>
<evidence type="ECO:0000259" key="3">
    <source>
        <dbReference type="SMART" id="SM01001"/>
    </source>
</evidence>
<dbReference type="PANTHER" id="PTHR43064:SF1">
    <property type="entry name" value="SLL1489 PROTEIN"/>
    <property type="match status" value="1"/>
</dbReference>
<dbReference type="OrthoDB" id="10062183at2759"/>
<comment type="pathway">
    <text evidence="1">Purine metabolism; IMP biosynthesis via de novo pathway; 5-amino-1-(5-phospho-D-ribosyl)imidazole-4-carboxylate from 5-amino-1-(5-phospho-D-ribosyl)imidazole (carboxylase route): step 1/1.</text>
</comment>
<dbReference type="eggNOG" id="ENOG502S0IG">
    <property type="taxonomic scope" value="Eukaryota"/>
</dbReference>
<dbReference type="STRING" id="157072.A0A024UF44"/>
<dbReference type="SUPFAM" id="SSF52255">
    <property type="entry name" value="N5-CAIR mutase (phosphoribosylaminoimidazole carboxylase, PurE)"/>
    <property type="match status" value="1"/>
</dbReference>
<evidence type="ECO:0000256" key="1">
    <source>
        <dbReference type="ARBA" id="ARBA00004747"/>
    </source>
</evidence>
<dbReference type="Gene3D" id="3.40.50.1970">
    <property type="match status" value="1"/>
</dbReference>
<accession>A0A024UF44</accession>
<sequence>MNLTRFLVRHEVHGPLPRLRNPTPIALRYSTQSERQSSSLRKLFDAVAAGKVSASKAMAEWSALEYDVLEEYAKLDGQRTARTGFPEVVYSEGKTHDQVTKILLAMKRTNEMALATRVSKDLAAAVRSHEDLKQIHYFPTANLLSLQDKPSPTTSQVVCVLCAGTSDLPVAEEAAVTLELAGVKVQRIYDVGVAGIHRLLRNRQAIQDGDAIIVVAGMDGALPGVVGGLTSKPIVAVPTSVGYGAAFGGLAPLLTMLNACSPGVGVVNIDNGFGAAVLAYRILHSHTSL</sequence>
<dbReference type="Pfam" id="PF00731">
    <property type="entry name" value="AIRC"/>
    <property type="match status" value="1"/>
</dbReference>
<protein>
    <recommendedName>
        <fullName evidence="2">phosphoribosylaminoimidazole carboxylase</fullName>
        <ecNumber evidence="2">4.1.1.21</ecNumber>
    </recommendedName>
</protein>